<keyword evidence="3" id="KW-1185">Reference proteome</keyword>
<comment type="caution">
    <text evidence="2">The sequence shown here is derived from an EMBL/GenBank/DDBJ whole genome shotgun (WGS) entry which is preliminary data.</text>
</comment>
<evidence type="ECO:0000313" key="3">
    <source>
        <dbReference type="Proteomes" id="UP000265520"/>
    </source>
</evidence>
<sequence>MTLEKRQLPEADRKILHQVSGFIDTDKIHPNACPALVADLSSGEQGIIALAFGYTRLFQPDKPVTKAQAAIALATGDASDIVSEELARIEAESIAENAVAAHSALVEQVEKDINASFEQELFLEKEKISAIERMAEEAKLELETLRAQREEDNVAMEKERAAIESEMEVFSKLRNEVQDQLQSLMSNKVEIAYEKERIKKLREQAEVENNEITRLQYDLEVERKALSMAR</sequence>
<feature type="coiled-coil region" evidence="1">
    <location>
        <begin position="128"/>
        <end position="218"/>
    </location>
</feature>
<accession>A0A392N9P8</accession>
<proteinExistence type="predicted"/>
<dbReference type="Proteomes" id="UP000265520">
    <property type="component" value="Unassembled WGS sequence"/>
</dbReference>
<reference evidence="2 3" key="1">
    <citation type="journal article" date="2018" name="Front. Plant Sci.">
        <title>Red Clover (Trifolium pratense) and Zigzag Clover (T. medium) - A Picture of Genomic Similarities and Differences.</title>
        <authorList>
            <person name="Dluhosova J."/>
            <person name="Istvanek J."/>
            <person name="Nedelnik J."/>
            <person name="Repkova J."/>
        </authorList>
    </citation>
    <scope>NUCLEOTIDE SEQUENCE [LARGE SCALE GENOMIC DNA]</scope>
    <source>
        <strain evidence="3">cv. 10/8</strain>
        <tissue evidence="2">Leaf</tissue>
    </source>
</reference>
<evidence type="ECO:0000256" key="1">
    <source>
        <dbReference type="SAM" id="Coils"/>
    </source>
</evidence>
<dbReference type="AlphaFoldDB" id="A0A392N9P8"/>
<name>A0A392N9P8_9FABA</name>
<protein>
    <submittedName>
        <fullName evidence="2">Uncharacterized protein</fullName>
    </submittedName>
</protein>
<dbReference type="PANTHER" id="PTHR33740">
    <property type="entry name" value="GPI-ANCHORED ADHESIN-LIKE PROTEIN"/>
    <property type="match status" value="1"/>
</dbReference>
<gene>
    <name evidence="2" type="ORF">A2U01_0017378</name>
</gene>
<organism evidence="2 3">
    <name type="scientific">Trifolium medium</name>
    <dbReference type="NCBI Taxonomy" id="97028"/>
    <lineage>
        <taxon>Eukaryota</taxon>
        <taxon>Viridiplantae</taxon>
        <taxon>Streptophyta</taxon>
        <taxon>Embryophyta</taxon>
        <taxon>Tracheophyta</taxon>
        <taxon>Spermatophyta</taxon>
        <taxon>Magnoliopsida</taxon>
        <taxon>eudicotyledons</taxon>
        <taxon>Gunneridae</taxon>
        <taxon>Pentapetalae</taxon>
        <taxon>rosids</taxon>
        <taxon>fabids</taxon>
        <taxon>Fabales</taxon>
        <taxon>Fabaceae</taxon>
        <taxon>Papilionoideae</taxon>
        <taxon>50 kb inversion clade</taxon>
        <taxon>NPAAA clade</taxon>
        <taxon>Hologalegina</taxon>
        <taxon>IRL clade</taxon>
        <taxon>Trifolieae</taxon>
        <taxon>Trifolium</taxon>
    </lineage>
</organism>
<evidence type="ECO:0000313" key="2">
    <source>
        <dbReference type="EMBL" id="MCH96392.1"/>
    </source>
</evidence>
<dbReference type="EMBL" id="LXQA010032219">
    <property type="protein sequence ID" value="MCH96392.1"/>
    <property type="molecule type" value="Genomic_DNA"/>
</dbReference>
<keyword evidence="1" id="KW-0175">Coiled coil</keyword>
<dbReference type="PANTHER" id="PTHR33740:SF3">
    <property type="entry name" value="GPI-ANCHORED ADHESIN-LIKE PROTEIN"/>
    <property type="match status" value="1"/>
</dbReference>